<evidence type="ECO:0000313" key="3">
    <source>
        <dbReference type="EMBL" id="CAH9129973.1"/>
    </source>
</evidence>
<dbReference type="Proteomes" id="UP001152523">
    <property type="component" value="Unassembled WGS sequence"/>
</dbReference>
<protein>
    <submittedName>
        <fullName evidence="3">Uncharacterized protein</fullName>
    </submittedName>
</protein>
<keyword evidence="1" id="KW-1133">Transmembrane helix</keyword>
<sequence>MGIPKWFVTFCFVIFAAAVGPTATGLVWFARVKVIQNKGDAARLFCKAAMAVLVLSVMCTSIHGLFAWAQKLQGTNVSKRIRTLVKWTLLLTGMGFTVGFMALLYVLLFRGMPDQIKKISLICGTCGCGVEAISSVLYFLSMLWKSAELAPTPTVITLFNFNP</sequence>
<feature type="transmembrane region" description="Helical" evidence="1">
    <location>
        <begin position="44"/>
        <end position="69"/>
    </location>
</feature>
<organism evidence="3 4">
    <name type="scientific">Cuscuta epithymum</name>
    <dbReference type="NCBI Taxonomy" id="186058"/>
    <lineage>
        <taxon>Eukaryota</taxon>
        <taxon>Viridiplantae</taxon>
        <taxon>Streptophyta</taxon>
        <taxon>Embryophyta</taxon>
        <taxon>Tracheophyta</taxon>
        <taxon>Spermatophyta</taxon>
        <taxon>Magnoliopsida</taxon>
        <taxon>eudicotyledons</taxon>
        <taxon>Gunneridae</taxon>
        <taxon>Pentapetalae</taxon>
        <taxon>asterids</taxon>
        <taxon>lamiids</taxon>
        <taxon>Solanales</taxon>
        <taxon>Convolvulaceae</taxon>
        <taxon>Cuscuteae</taxon>
        <taxon>Cuscuta</taxon>
        <taxon>Cuscuta subgen. Cuscuta</taxon>
    </lineage>
</organism>
<reference evidence="3" key="1">
    <citation type="submission" date="2022-07" db="EMBL/GenBank/DDBJ databases">
        <authorList>
            <person name="Macas J."/>
            <person name="Novak P."/>
            <person name="Neumann P."/>
        </authorList>
    </citation>
    <scope>NUCLEOTIDE SEQUENCE</scope>
</reference>
<proteinExistence type="predicted"/>
<feature type="transmembrane region" description="Helical" evidence="1">
    <location>
        <begin position="89"/>
        <end position="109"/>
    </location>
</feature>
<accession>A0AAV0F396</accession>
<gene>
    <name evidence="3" type="ORF">CEPIT_LOCUS30264</name>
</gene>
<evidence type="ECO:0000256" key="1">
    <source>
        <dbReference type="SAM" id="Phobius"/>
    </source>
</evidence>
<dbReference type="AlphaFoldDB" id="A0AAV0F396"/>
<evidence type="ECO:0000256" key="2">
    <source>
        <dbReference type="SAM" id="SignalP"/>
    </source>
</evidence>
<feature type="transmembrane region" description="Helical" evidence="1">
    <location>
        <begin position="121"/>
        <end position="144"/>
    </location>
</feature>
<feature type="transmembrane region" description="Helical" evidence="1">
    <location>
        <begin position="6"/>
        <end position="32"/>
    </location>
</feature>
<dbReference type="EMBL" id="CAMAPF010000958">
    <property type="protein sequence ID" value="CAH9129973.1"/>
    <property type="molecule type" value="Genomic_DNA"/>
</dbReference>
<comment type="caution">
    <text evidence="3">The sequence shown here is derived from an EMBL/GenBank/DDBJ whole genome shotgun (WGS) entry which is preliminary data.</text>
</comment>
<evidence type="ECO:0000313" key="4">
    <source>
        <dbReference type="Proteomes" id="UP001152523"/>
    </source>
</evidence>
<feature type="signal peptide" evidence="2">
    <location>
        <begin position="1"/>
        <end position="18"/>
    </location>
</feature>
<keyword evidence="4" id="KW-1185">Reference proteome</keyword>
<name>A0AAV0F396_9ASTE</name>
<keyword evidence="1" id="KW-0812">Transmembrane</keyword>
<keyword evidence="2" id="KW-0732">Signal</keyword>
<feature type="chain" id="PRO_5043773719" evidence="2">
    <location>
        <begin position="19"/>
        <end position="163"/>
    </location>
</feature>
<keyword evidence="1" id="KW-0472">Membrane</keyword>